<feature type="region of interest" description="Disordered" evidence="1">
    <location>
        <begin position="1"/>
        <end position="42"/>
    </location>
</feature>
<dbReference type="InterPro" id="IPR043129">
    <property type="entry name" value="ATPase_NBD"/>
</dbReference>
<dbReference type="PANTHER" id="PTHR42895">
    <property type="entry name" value="IRON-SULFUR CLUSTER-BINDING PROTEIN-RELATED"/>
    <property type="match status" value="1"/>
</dbReference>
<dbReference type="InterPro" id="IPR027980">
    <property type="entry name" value="RACo_C"/>
</dbReference>
<dbReference type="Pfam" id="PF17651">
    <property type="entry name" value="Raco_middle"/>
    <property type="match status" value="1"/>
</dbReference>
<proteinExistence type="predicted"/>
<dbReference type="InterPro" id="IPR052911">
    <property type="entry name" value="Corrinoid_activation_enz"/>
</dbReference>
<dbReference type="InterPro" id="IPR036010">
    <property type="entry name" value="2Fe-2S_ferredoxin-like_sf"/>
</dbReference>
<dbReference type="InterPro" id="IPR042259">
    <property type="entry name" value="Raco-like_middle_sf"/>
</dbReference>
<evidence type="ECO:0000259" key="2">
    <source>
        <dbReference type="PROSITE" id="PS51085"/>
    </source>
</evidence>
<keyword evidence="4" id="KW-1185">Reference proteome</keyword>
<feature type="domain" description="2Fe-2S ferredoxin-type" evidence="2">
    <location>
        <begin position="41"/>
        <end position="134"/>
    </location>
</feature>
<evidence type="ECO:0000313" key="3">
    <source>
        <dbReference type="EMBL" id="MBM6400750.1"/>
    </source>
</evidence>
<dbReference type="Pfam" id="PF14574">
    <property type="entry name" value="RACo_C_ter"/>
    <property type="match status" value="1"/>
</dbReference>
<name>A0ABS2CLV6_9MICO</name>
<accession>A0ABS2CLV6</accession>
<dbReference type="Proteomes" id="UP001430172">
    <property type="component" value="Unassembled WGS sequence"/>
</dbReference>
<evidence type="ECO:0000256" key="1">
    <source>
        <dbReference type="SAM" id="MobiDB-lite"/>
    </source>
</evidence>
<dbReference type="Gene3D" id="3.10.20.30">
    <property type="match status" value="1"/>
</dbReference>
<dbReference type="EMBL" id="JAFDVD010000010">
    <property type="protein sequence ID" value="MBM6400750.1"/>
    <property type="molecule type" value="Genomic_DNA"/>
</dbReference>
<dbReference type="Pfam" id="PF00111">
    <property type="entry name" value="Fer2"/>
    <property type="match status" value="1"/>
</dbReference>
<dbReference type="SUPFAM" id="SSF53067">
    <property type="entry name" value="Actin-like ATPase domain"/>
    <property type="match status" value="1"/>
</dbReference>
<dbReference type="PROSITE" id="PS51085">
    <property type="entry name" value="2FE2S_FER_2"/>
    <property type="match status" value="1"/>
</dbReference>
<sequence length="656" mass="69370">MSHDRGPDQPFEDVVEGLRREGLLEPPPSAGETDEVPEGTGRVTLSFSPAERSVRVPPGVSVFDAASWNGIAVDSTCGGHGTCRKCLVRLTRGTSPVTRHDRRTFTDDQLGEGWRLACLVRATHDLAVEVPPLVTRPKASTVGVGRQVILRPSVQKRYVELTEPTLADQRTDLQRLRDAVDDLTLEPDLHALRRLPKVLRESDFKVTAVVVDEVLIDVEPGDTSGHRHAIAYDLGTTTVVATLLDLETGTPVAVASILNKQQPFGGDVITRISATMMDPEALPRLTALARDTLAELAAEVCEEGGVDPAGVYEVALAGNATMTALLLGVDPEPLGVAPFIQVAADWPVLRASDLGLDLHPGARAVVFPALGAYVGGDIVAGMLASGLDRDKRVRLFVDVGTNCEIALTDGERIVTTAAPAGPAFEGGAIRCGMRAADGAIEVIRLDPTAEDPSAAVMLGVIGDVEPRGLCGSGLVDAVAELARVGLLDASGRFVPEEVAATTAPALADRLTTVRDGERVFVLHRTAPDAPAAQSVYLSQRDVRELQFAKAAISTGWTLLLEELGLEASEVQQVLLAGSFGSYLSPASAVRIGLVPKLSVLRIVSAGNVAGEGAKMVLLSARERAGADALLEEVAYVELSDRPDFNDRFVDQLAFPV</sequence>
<dbReference type="InterPro" id="IPR040506">
    <property type="entry name" value="RACo_linker"/>
</dbReference>
<dbReference type="InterPro" id="IPR041414">
    <property type="entry name" value="Raco-like_middle"/>
</dbReference>
<dbReference type="Gene3D" id="3.30.420.480">
    <property type="entry name" value="Domain of unknown function (DUF4445)"/>
    <property type="match status" value="1"/>
</dbReference>
<dbReference type="InterPro" id="IPR001041">
    <property type="entry name" value="2Fe-2S_ferredoxin-type"/>
</dbReference>
<dbReference type="PANTHER" id="PTHR42895:SF2">
    <property type="entry name" value="IRON-SULFUR CLUSTER PROTEIN"/>
    <property type="match status" value="1"/>
</dbReference>
<reference evidence="3" key="1">
    <citation type="submission" date="2021-02" db="EMBL/GenBank/DDBJ databases">
        <title>Phycicoccus sp. MQZ13P-5T, whole genome shotgun sequence.</title>
        <authorList>
            <person name="Tuo L."/>
        </authorList>
    </citation>
    <scope>NUCLEOTIDE SEQUENCE</scope>
    <source>
        <strain evidence="3">MQZ13P-5</strain>
    </source>
</reference>
<dbReference type="InterPro" id="IPR012675">
    <property type="entry name" value="Beta-grasp_dom_sf"/>
</dbReference>
<protein>
    <submittedName>
        <fullName evidence="3">DUF4445 domain-containing protein</fullName>
    </submittedName>
</protein>
<evidence type="ECO:0000313" key="4">
    <source>
        <dbReference type="Proteomes" id="UP001430172"/>
    </source>
</evidence>
<dbReference type="RefSeq" id="WP_204131230.1">
    <property type="nucleotide sequence ID" value="NZ_JAFDVD010000010.1"/>
</dbReference>
<comment type="caution">
    <text evidence="3">The sequence shown here is derived from an EMBL/GenBank/DDBJ whole genome shotgun (WGS) entry which is preliminary data.</text>
</comment>
<dbReference type="SUPFAM" id="SSF54292">
    <property type="entry name" value="2Fe-2S ferredoxin-like"/>
    <property type="match status" value="1"/>
</dbReference>
<dbReference type="Pfam" id="PF17650">
    <property type="entry name" value="RACo_linker"/>
    <property type="match status" value="1"/>
</dbReference>
<dbReference type="Gene3D" id="3.10.20.880">
    <property type="match status" value="1"/>
</dbReference>
<gene>
    <name evidence="3" type="ORF">JQN70_10170</name>
</gene>
<organism evidence="3 4">
    <name type="scientific">Phycicoccus sonneratiae</name>
    <dbReference type="NCBI Taxonomy" id="2807628"/>
    <lineage>
        <taxon>Bacteria</taxon>
        <taxon>Bacillati</taxon>
        <taxon>Actinomycetota</taxon>
        <taxon>Actinomycetes</taxon>
        <taxon>Micrococcales</taxon>
        <taxon>Intrasporangiaceae</taxon>
        <taxon>Phycicoccus</taxon>
    </lineage>
</organism>
<dbReference type="CDD" id="cd00207">
    <property type="entry name" value="fer2"/>
    <property type="match status" value="1"/>
</dbReference>